<feature type="compositionally biased region" description="Low complexity" evidence="1">
    <location>
        <begin position="1773"/>
        <end position="1784"/>
    </location>
</feature>
<keyword evidence="2" id="KW-1133">Transmembrane helix</keyword>
<geneLocation type="mitochondrion" evidence="5"/>
<name>A0A3P3YCN5_PLABS</name>
<dbReference type="InterPro" id="IPR001846">
    <property type="entry name" value="VWF_type-D"/>
</dbReference>
<evidence type="ECO:0000256" key="2">
    <source>
        <dbReference type="SAM" id="Phobius"/>
    </source>
</evidence>
<evidence type="ECO:0000313" key="6">
    <source>
        <dbReference type="Proteomes" id="UP000290189"/>
    </source>
</evidence>
<proteinExistence type="predicted"/>
<keyword evidence="2" id="KW-0812">Transmembrane</keyword>
<accession>A0A3P3YCN5</accession>
<dbReference type="Proteomes" id="UP000290189">
    <property type="component" value="Unassembled WGS sequence"/>
</dbReference>
<gene>
    <name evidence="5" type="ORF">PLBR_LOCUS5146</name>
</gene>
<dbReference type="PROSITE" id="PS51233">
    <property type="entry name" value="VWFD"/>
    <property type="match status" value="1"/>
</dbReference>
<protein>
    <recommendedName>
        <fullName evidence="4">VWFD domain-containing protein</fullName>
    </recommendedName>
</protein>
<evidence type="ECO:0000313" key="5">
    <source>
        <dbReference type="EMBL" id="SPQ97931.1"/>
    </source>
</evidence>
<feature type="signal peptide" evidence="3">
    <location>
        <begin position="1"/>
        <end position="20"/>
    </location>
</feature>
<keyword evidence="3" id="KW-0732">Signal</keyword>
<sequence>MLRLVVAVLAVLASDSICRAHGECASQTQNVVVVYDLSAPSADINAARQLAGTLLSGSSQQFWVAVLTYRPTSTVTMLTNFTTSRLVQESIAQGGVAGVPVTGAAGVGLGQALVAAGLLLESASVRSGAKIVVFPSSGSITAGAMSAAQALKAEGHTILASSSFTRSQALVSLPLRDNFFAVAYLNRALMSIRGDAAWAGTCLATAGYHLLTWDTTQLSLSGVQGEFYMAYSNNGGLTVQIRIAPCTATNGCPGIVGVAFTDGTATVQVRRRITADESPQSLVSVNGGAFTASPSSTMSLVTLQRGVAGDGLEHNLDLLQANLGSSSQQTIQVWLGWQMHVRIDSVAAYGQILGLCGLFDGCPSTDLYTRSGTRVRDVSPFAESWRVPLPESLFTSIEDAMFTGGTQATVWPQGALVASGDAASACSTMSGTFQSLCLSESSGTNAPYYASTIEDVHDLDCYVYCAGGLPPLGGAQTCLPLCTNPLDQAARPATTPLDTYDAGNLPPVNLAQVDAQTTVVQMPLGLAGNYTFRSNLANAMCQQEPVNVTVAIACPTNQWIAMVASPNLTVPLGTTLKLRGSAVSSVGLNVTAAWAVLSAPPRASYAQVVGGSRAEFTLNTPGTYLFQLAAADGCLMNRSLPVAVVVTCPANRDPLVAHIAQVTSQSPCEFDLSAAAPGTWSLQSFAASSSSSPAPQPYLLSTSSAYGHLNTPACNTFLTPPPVAGASPVPQQASPASAPSSPFAGTWVTYVFAVNISASGLATPVTTATTATTTATTTSTALPAVPSTLTQRISAIQPDVNVQTVTTLSTQSTVTSSTVLSVVPQVVCTVTIPFATASSRTPMWVLPAAGFPQGCLGAFTVQQTVTSTCDTATDTTTVASTCNGGPPVVIVSCDTTVFSTYVTGFETARLDARASYQANRMPFATTWTLTSRPSPSSSWAGTTAPPKSPVIPVGVVGTTPLTMFKPDLPGTYTFSVELDTVCASAASTVTLTARCKFGIQTPAPIVTWPSAATAVVNATASGWAPATGQVALGRNVASIQAYMAARGQALTANWKVIAPSASPGSPQSLLPAPSLTGATSTSTGPLVYNVTFGGAFVAGASYTVNLKLWDQCMISEVNATVVAPACDATVYAVMSTSTLAYGDSPIVQGGNLQFPTVPLSLDNSPGNGPIQAAFWTVTGPATSRASITSPTSPTSASFTPDVPGAYTIVLTVRGRCAWSQSAPLVITAACPRPAPAFTTSGAGPGGVQVYRGQTGRLPTFTLDPTQANNFDASVDTVSWAMTSVPAGSSLGRLRSPASKNWNFTFTPDVVGIYRVNVTVSDGCNPAATMNVQVGSGQCPATTITVKIASGLANAATSVPYVAGQGWQKILVNGAGSSWDPASTVTGTWSVLGPAGSIWGPAPAPMTGAPVTTRTTVVNGAARAGVLNTTYVTTTSVLTTTIVKTVTISNAMLNGTNAGDIAFPACFIPDVPGAYTFTLTISDGFCSAQGPPITFTAQPCTQRKWPPAAPPTMRSSEHEPTPAPYQLTSPWIKIKVGPDFPIWTTYQWGVAYLPSFLTDQIWVNNVLTSVTLPVGPTSYYIDNPAAATPNLVVSYPGTYAIYLQASNGCADYNATAVTITVTCVVPGDTALAPVVVNSTLTGSGERSYVLAATQIGTTTWTLVDFQLYNGWAVQPSASPAPGAKNAAQLNDALDNLAHSVLGKVLIGVVAGALFAIVIIVVCIRRRRNAAGAKPGGNIVVSGAYPPMSPQVLYGNPYADQPNYSPNAYQDPQAFGQAAYGQQQPAAIPPNPFGQAQQYGAGPDPNAGSSVF</sequence>
<keyword evidence="5" id="KW-0496">Mitochondrion</keyword>
<evidence type="ECO:0000259" key="4">
    <source>
        <dbReference type="PROSITE" id="PS51233"/>
    </source>
</evidence>
<reference evidence="5 6" key="1">
    <citation type="submission" date="2018-03" db="EMBL/GenBank/DDBJ databases">
        <authorList>
            <person name="Fogelqvist J."/>
        </authorList>
    </citation>
    <scope>NUCLEOTIDE SEQUENCE [LARGE SCALE GENOMIC DNA]</scope>
</reference>
<keyword evidence="2" id="KW-0472">Membrane</keyword>
<feature type="transmembrane region" description="Helical" evidence="2">
    <location>
        <begin position="1703"/>
        <end position="1722"/>
    </location>
</feature>
<feature type="domain" description="VWFD" evidence="4">
    <location>
        <begin position="200"/>
        <end position="393"/>
    </location>
</feature>
<evidence type="ECO:0000256" key="3">
    <source>
        <dbReference type="SAM" id="SignalP"/>
    </source>
</evidence>
<dbReference type="EMBL" id="OVEO01000008">
    <property type="protein sequence ID" value="SPQ97931.1"/>
    <property type="molecule type" value="Genomic_DNA"/>
</dbReference>
<dbReference type="Gene3D" id="2.60.40.10">
    <property type="entry name" value="Immunoglobulins"/>
    <property type="match status" value="2"/>
</dbReference>
<evidence type="ECO:0000256" key="1">
    <source>
        <dbReference type="SAM" id="MobiDB-lite"/>
    </source>
</evidence>
<dbReference type="InterPro" id="IPR013783">
    <property type="entry name" value="Ig-like_fold"/>
</dbReference>
<feature type="region of interest" description="Disordered" evidence="1">
    <location>
        <begin position="1498"/>
        <end position="1521"/>
    </location>
</feature>
<feature type="region of interest" description="Disordered" evidence="1">
    <location>
        <begin position="1773"/>
        <end position="1810"/>
    </location>
</feature>
<organism evidence="5 6">
    <name type="scientific">Plasmodiophora brassicae</name>
    <name type="common">Clubroot disease agent</name>
    <dbReference type="NCBI Taxonomy" id="37360"/>
    <lineage>
        <taxon>Eukaryota</taxon>
        <taxon>Sar</taxon>
        <taxon>Rhizaria</taxon>
        <taxon>Endomyxa</taxon>
        <taxon>Phytomyxea</taxon>
        <taxon>Plasmodiophorida</taxon>
        <taxon>Plasmodiophoridae</taxon>
        <taxon>Plasmodiophora</taxon>
    </lineage>
</organism>
<feature type="chain" id="PRO_5018127157" description="VWFD domain-containing protein" evidence="3">
    <location>
        <begin position="21"/>
        <end position="1810"/>
    </location>
</feature>